<keyword evidence="2" id="KW-1185">Reference proteome</keyword>
<name>A0A2T3A2K2_9PEZI</name>
<organism evidence="1 2">
    <name type="scientific">Coniella lustricola</name>
    <dbReference type="NCBI Taxonomy" id="2025994"/>
    <lineage>
        <taxon>Eukaryota</taxon>
        <taxon>Fungi</taxon>
        <taxon>Dikarya</taxon>
        <taxon>Ascomycota</taxon>
        <taxon>Pezizomycotina</taxon>
        <taxon>Sordariomycetes</taxon>
        <taxon>Sordariomycetidae</taxon>
        <taxon>Diaporthales</taxon>
        <taxon>Schizoparmaceae</taxon>
        <taxon>Coniella</taxon>
    </lineage>
</organism>
<dbReference type="Proteomes" id="UP000241462">
    <property type="component" value="Unassembled WGS sequence"/>
</dbReference>
<gene>
    <name evidence="1" type="ORF">BD289DRAFT_32537</name>
</gene>
<dbReference type="AlphaFoldDB" id="A0A2T3A2K2"/>
<reference evidence="1 2" key="1">
    <citation type="journal article" date="2018" name="Mycol. Prog.">
        <title>Coniella lustricola, a new species from submerged detritus.</title>
        <authorList>
            <person name="Raudabaugh D.B."/>
            <person name="Iturriaga T."/>
            <person name="Carver A."/>
            <person name="Mondo S."/>
            <person name="Pangilinan J."/>
            <person name="Lipzen A."/>
            <person name="He G."/>
            <person name="Amirebrahimi M."/>
            <person name="Grigoriev I.V."/>
            <person name="Miller A.N."/>
        </authorList>
    </citation>
    <scope>NUCLEOTIDE SEQUENCE [LARGE SCALE GENOMIC DNA]</scope>
    <source>
        <strain evidence="1 2">B22-T-1</strain>
    </source>
</reference>
<evidence type="ECO:0000313" key="1">
    <source>
        <dbReference type="EMBL" id="PSR81725.1"/>
    </source>
</evidence>
<evidence type="ECO:0000313" key="2">
    <source>
        <dbReference type="Proteomes" id="UP000241462"/>
    </source>
</evidence>
<protein>
    <submittedName>
        <fullName evidence="1">Uncharacterized protein</fullName>
    </submittedName>
</protein>
<dbReference type="InParanoid" id="A0A2T3A2K2"/>
<sequence>MTVIVIIIITITITISITTTTTISIAQWHGTAVRGLQALASSLAGCVSRTRRGRGSLDHHPLSCVETAGMVSKARSYSLRLVYPASLSGRTDGRTDGRRWMGMAIAPALRRWLEWEHGAEPKPASVHGHASLGLGQPLALHHACSPAASQPASPASQPSQSVNHSFIHSFRSRFLFRIPRQAAPGLSILLALPSGDQCLLDN</sequence>
<accession>A0A2T3A2K2</accession>
<dbReference type="EMBL" id="KZ678495">
    <property type="protein sequence ID" value="PSR81725.1"/>
    <property type="molecule type" value="Genomic_DNA"/>
</dbReference>
<proteinExistence type="predicted"/>